<dbReference type="PROSITE" id="PS50082">
    <property type="entry name" value="WD_REPEATS_2"/>
    <property type="match status" value="3"/>
</dbReference>
<keyword evidence="4" id="KW-0479">Metal-binding</keyword>
<keyword evidence="10" id="KW-1185">Reference proteome</keyword>
<evidence type="ECO:0000256" key="1">
    <source>
        <dbReference type="ARBA" id="ARBA00006247"/>
    </source>
</evidence>
<dbReference type="InterPro" id="IPR015943">
    <property type="entry name" value="WD40/YVTN_repeat-like_dom_sf"/>
</dbReference>
<dbReference type="VEuPathDB" id="FungiDB:DIURU_005012"/>
<keyword evidence="2 7" id="KW-0853">WD repeat</keyword>
<dbReference type="PROSITE" id="PS50294">
    <property type="entry name" value="WD_REPEATS_REGION"/>
    <property type="match status" value="1"/>
</dbReference>
<accession>A0A642UI57</accession>
<comment type="caution">
    <text evidence="9">The sequence shown here is derived from an EMBL/GenBank/DDBJ whole genome shotgun (WGS) entry which is preliminary data.</text>
</comment>
<evidence type="ECO:0000313" key="10">
    <source>
        <dbReference type="Proteomes" id="UP000449547"/>
    </source>
</evidence>
<dbReference type="InterPro" id="IPR051458">
    <property type="entry name" value="Cyt/Met_Dipeptidase"/>
</dbReference>
<dbReference type="PIRSF" id="PIRSF037237">
    <property type="entry name" value="Peptidase_WD_repeats_DUG2"/>
    <property type="match status" value="1"/>
</dbReference>
<dbReference type="GO" id="GO:0006508">
    <property type="term" value="P:proteolysis"/>
    <property type="evidence" value="ECO:0007669"/>
    <property type="project" value="UniProtKB-KW"/>
</dbReference>
<dbReference type="InterPro" id="IPR002933">
    <property type="entry name" value="Peptidase_M20"/>
</dbReference>
<dbReference type="Proteomes" id="UP000449547">
    <property type="component" value="Unassembled WGS sequence"/>
</dbReference>
<dbReference type="AlphaFoldDB" id="A0A642UI57"/>
<dbReference type="PANTHER" id="PTHR43270:SF8">
    <property type="entry name" value="DI- AND TRIPEPTIDASE DUG2-RELATED"/>
    <property type="match status" value="1"/>
</dbReference>
<evidence type="ECO:0000256" key="2">
    <source>
        <dbReference type="ARBA" id="ARBA00022574"/>
    </source>
</evidence>
<dbReference type="GeneID" id="54783663"/>
<evidence type="ECO:0000256" key="5">
    <source>
        <dbReference type="ARBA" id="ARBA00022737"/>
    </source>
</evidence>
<dbReference type="InterPro" id="IPR036264">
    <property type="entry name" value="Bact_exopeptidase_dim_dom"/>
</dbReference>
<keyword evidence="3" id="KW-0645">Protease</keyword>
<feature type="repeat" description="WD" evidence="7">
    <location>
        <begin position="278"/>
        <end position="309"/>
    </location>
</feature>
<dbReference type="PANTHER" id="PTHR43270">
    <property type="entry name" value="BETA-ALA-HIS DIPEPTIDASE"/>
    <property type="match status" value="1"/>
</dbReference>
<dbReference type="InterPro" id="IPR001680">
    <property type="entry name" value="WD40_rpt"/>
</dbReference>
<dbReference type="GO" id="GO:0006751">
    <property type="term" value="P:glutathione catabolic process"/>
    <property type="evidence" value="ECO:0007669"/>
    <property type="project" value="InterPro"/>
</dbReference>
<evidence type="ECO:0000256" key="3">
    <source>
        <dbReference type="ARBA" id="ARBA00022670"/>
    </source>
</evidence>
<gene>
    <name evidence="9" type="ORF">DIURU_005012</name>
</gene>
<dbReference type="RefSeq" id="XP_034010414.1">
    <property type="nucleotide sequence ID" value="XM_034157948.1"/>
</dbReference>
<feature type="repeat" description="WD" evidence="7">
    <location>
        <begin position="231"/>
        <end position="270"/>
    </location>
</feature>
<dbReference type="GO" id="GO:0046872">
    <property type="term" value="F:metal ion binding"/>
    <property type="evidence" value="ECO:0007669"/>
    <property type="project" value="UniProtKB-KW"/>
</dbReference>
<keyword evidence="5" id="KW-0677">Repeat</keyword>
<evidence type="ECO:0000313" key="9">
    <source>
        <dbReference type="EMBL" id="KAA8898157.1"/>
    </source>
</evidence>
<reference evidence="9 10" key="1">
    <citation type="submission" date="2019-07" db="EMBL/GenBank/DDBJ databases">
        <title>Genome assembly of two rare yeast pathogens: Diutina rugosa and Trichomonascus ciferrii.</title>
        <authorList>
            <person name="Mixao V."/>
            <person name="Saus E."/>
            <person name="Hansen A."/>
            <person name="Lass-Flor C."/>
            <person name="Gabaldon T."/>
        </authorList>
    </citation>
    <scope>NUCLEOTIDE SEQUENCE [LARGE SCALE GENOMIC DNA]</scope>
    <source>
        <strain evidence="9 10">CBS 613</strain>
    </source>
</reference>
<dbReference type="Pfam" id="PF07687">
    <property type="entry name" value="M20_dimer"/>
    <property type="match status" value="1"/>
</dbReference>
<feature type="repeat" description="WD" evidence="7">
    <location>
        <begin position="89"/>
        <end position="130"/>
    </location>
</feature>
<dbReference type="InterPro" id="IPR019775">
    <property type="entry name" value="WD40_repeat_CS"/>
</dbReference>
<dbReference type="OrthoDB" id="7832001at2759"/>
<dbReference type="SMART" id="SM00320">
    <property type="entry name" value="WD40"/>
    <property type="match status" value="5"/>
</dbReference>
<evidence type="ECO:0000256" key="4">
    <source>
        <dbReference type="ARBA" id="ARBA00022723"/>
    </source>
</evidence>
<sequence>MSHAMPYTVHEGEFVSVPGRSLPIATPESSRIGSPSLVTSLPKLLHKWHQPHSVLSVAAAPSRKLLFCGTQDSRILVYDTVTFQLKCELLVENASILCLDISDDEQLLFSAGSDSLVKVWDIDSLEVRYIIYSLADIGDIFSIKWCGQSSTIYIGAQNASLLWTQLPLGKIGAAGCHSMVDKLPNYRYDKFFDSKGPGGSFNVLQSKQFLQRKNSSGKKCPALVEVDHQIRFAHNGYIYCMEFHDNKLITCGGDGLVNVWDPKTMKRVTSLENNESILSMSISGSYLYVGLSDSTINVWDLSTQQQIRKMSFESEEVSSLAVYEDSLFKGSSEGLVMLSTNSYSPAATVLNLSNHNSVLTVEIFHDDSRTYLVSGGSTTCLWDITLMTRVPVQFQEGLTNDHMLKSLEFMVSCKTVSKFPELYLEESRKCARYLSKLLARLGAYQTKLLPVANGNPIVHSCFKASADVKDPPRVIWYGHYDVVDVANDWETDPYEMVSKDGCIYGRGISDNKGPVLAAIYAVAELASEGKLECDVVFLIEGEEESGSIGFQEVITKNKDNIGPIDWVMLSNSYWLDDEIPCLNYGLRGIINASVTVKSLKPDRHSGVDGGVSREPTMDLIQVLSQLVDPSTQKINIPEFYDSILPLTDKEMQLYTKIEQSGIVDQKLDTLFAKWRNPSLTVHNIQVSGPNNNTVIPQSATAMVSIRIVPSQELEEIKRNFEALLCKQFDALKSENSFSVDIYYTAEPWLGDPFNHVYQVLGEKIELHWGTKPLFIREGGSIPSIRFLEKCFGAPAAQIPCGQSSDNAHLKNEKLRLINLFKLRSILKDTFSELKRNP</sequence>
<comment type="similarity">
    <text evidence="1">Belongs to the peptidase M20A family.</text>
</comment>
<proteinExistence type="inferred from homology"/>
<name>A0A642UI57_DIURU</name>
<keyword evidence="6" id="KW-0378">Hydrolase</keyword>
<dbReference type="InterPro" id="IPR036322">
    <property type="entry name" value="WD40_repeat_dom_sf"/>
</dbReference>
<dbReference type="Pfam" id="PF00400">
    <property type="entry name" value="WD40"/>
    <property type="match status" value="4"/>
</dbReference>
<organism evidence="9 10">
    <name type="scientific">Diutina rugosa</name>
    <name type="common">Yeast</name>
    <name type="synonym">Candida rugosa</name>
    <dbReference type="NCBI Taxonomy" id="5481"/>
    <lineage>
        <taxon>Eukaryota</taxon>
        <taxon>Fungi</taxon>
        <taxon>Dikarya</taxon>
        <taxon>Ascomycota</taxon>
        <taxon>Saccharomycotina</taxon>
        <taxon>Pichiomycetes</taxon>
        <taxon>Debaryomycetaceae</taxon>
        <taxon>Diutina</taxon>
    </lineage>
</organism>
<evidence type="ECO:0000259" key="8">
    <source>
        <dbReference type="Pfam" id="PF07687"/>
    </source>
</evidence>
<feature type="domain" description="Peptidase M20 dimerisation" evidence="8">
    <location>
        <begin position="584"/>
        <end position="724"/>
    </location>
</feature>
<dbReference type="InterPro" id="IPR017149">
    <property type="entry name" value="GSH_degradosome_Dug2"/>
</dbReference>
<dbReference type="SUPFAM" id="SSF53187">
    <property type="entry name" value="Zn-dependent exopeptidases"/>
    <property type="match status" value="1"/>
</dbReference>
<protein>
    <recommendedName>
        <fullName evidence="8">Peptidase M20 dimerisation domain-containing protein</fullName>
    </recommendedName>
</protein>
<dbReference type="GO" id="GO:0008233">
    <property type="term" value="F:peptidase activity"/>
    <property type="evidence" value="ECO:0007669"/>
    <property type="project" value="UniProtKB-KW"/>
</dbReference>
<dbReference type="Gene3D" id="3.30.70.360">
    <property type="match status" value="1"/>
</dbReference>
<evidence type="ECO:0000256" key="6">
    <source>
        <dbReference type="ARBA" id="ARBA00022801"/>
    </source>
</evidence>
<dbReference type="PROSITE" id="PS00678">
    <property type="entry name" value="WD_REPEATS_1"/>
    <property type="match status" value="1"/>
</dbReference>
<dbReference type="EMBL" id="SWFT01000149">
    <property type="protein sequence ID" value="KAA8898157.1"/>
    <property type="molecule type" value="Genomic_DNA"/>
</dbReference>
<dbReference type="Gene3D" id="2.130.10.10">
    <property type="entry name" value="YVTN repeat-like/Quinoprotein amine dehydrogenase"/>
    <property type="match status" value="2"/>
</dbReference>
<dbReference type="Gene3D" id="3.40.630.10">
    <property type="entry name" value="Zn peptidases"/>
    <property type="match status" value="1"/>
</dbReference>
<dbReference type="Pfam" id="PF01546">
    <property type="entry name" value="Peptidase_M20"/>
    <property type="match status" value="1"/>
</dbReference>
<dbReference type="OMA" id="HATVCVD"/>
<dbReference type="InterPro" id="IPR011650">
    <property type="entry name" value="Peptidase_M20_dimer"/>
</dbReference>
<evidence type="ECO:0000256" key="7">
    <source>
        <dbReference type="PROSITE-ProRule" id="PRU00221"/>
    </source>
</evidence>
<dbReference type="SUPFAM" id="SSF50978">
    <property type="entry name" value="WD40 repeat-like"/>
    <property type="match status" value="1"/>
</dbReference>
<dbReference type="SUPFAM" id="SSF55031">
    <property type="entry name" value="Bacterial exopeptidase dimerisation domain"/>
    <property type="match status" value="1"/>
</dbReference>